<reference evidence="2 3" key="1">
    <citation type="submission" date="2019-03" db="EMBL/GenBank/DDBJ databases">
        <title>Genomic Encyclopedia of Type Strains, Phase IV (KMG-IV): sequencing the most valuable type-strain genomes for metagenomic binning, comparative biology and taxonomic classification.</title>
        <authorList>
            <person name="Goeker M."/>
        </authorList>
    </citation>
    <scope>NUCLEOTIDE SEQUENCE [LARGE SCALE GENOMIC DNA]</scope>
    <source>
        <strain evidence="2 3">DSM 654</strain>
    </source>
</reference>
<evidence type="ECO:0000313" key="2">
    <source>
        <dbReference type="EMBL" id="TCU89913.1"/>
    </source>
</evidence>
<evidence type="ECO:0000256" key="1">
    <source>
        <dbReference type="SAM" id="SignalP"/>
    </source>
</evidence>
<dbReference type="RefSeq" id="WP_132575179.1">
    <property type="nucleotide sequence ID" value="NZ_CBCSGL010000030.1"/>
</dbReference>
<feature type="chain" id="PRO_5020504469" description="Transporter" evidence="1">
    <location>
        <begin position="28"/>
        <end position="252"/>
    </location>
</feature>
<evidence type="ECO:0008006" key="4">
    <source>
        <dbReference type="Google" id="ProtNLM"/>
    </source>
</evidence>
<protein>
    <recommendedName>
        <fullName evidence="4">Transporter</fullName>
    </recommendedName>
</protein>
<sequence length="252" mass="27061">MKTPPSPWRSAACAVMLVALCSAGAQAAPADFRVLNDDLTEAGEFGLELQGSWVRPARSAATPSPLLQGMAEFSYGLAPQWELSLQLPATRADGTWYGTGANLELTFVAPHDEAQGFYWGGRVELGRSRAVHEDWAAGIELRPILGWRTGNWHAVLNPGLQATVSGPEREVDFEPSAKLAYRLRPDLHLGLEYFAEAGPLSHLLPSGQRRELGLITLDAKAGPLELTLGLGKGLTSASDRRVGKLLVSLALD</sequence>
<gene>
    <name evidence="2" type="ORF">EV671_103117</name>
</gene>
<proteinExistence type="predicted"/>
<evidence type="ECO:0000313" key="3">
    <source>
        <dbReference type="Proteomes" id="UP000295110"/>
    </source>
</evidence>
<dbReference type="EMBL" id="SMBU01000031">
    <property type="protein sequence ID" value="TCU89913.1"/>
    <property type="molecule type" value="Genomic_DNA"/>
</dbReference>
<keyword evidence="3" id="KW-1185">Reference proteome</keyword>
<dbReference type="Proteomes" id="UP000295110">
    <property type="component" value="Unassembled WGS sequence"/>
</dbReference>
<feature type="signal peptide" evidence="1">
    <location>
        <begin position="1"/>
        <end position="27"/>
    </location>
</feature>
<comment type="caution">
    <text evidence="2">The sequence shown here is derived from an EMBL/GenBank/DDBJ whole genome shotgun (WGS) entry which is preliminary data.</text>
</comment>
<name>A0A4R3UKX7_ROSSA</name>
<accession>A0A4R3UKX7</accession>
<dbReference type="AlphaFoldDB" id="A0A4R3UKX7"/>
<dbReference type="OrthoDB" id="5948508at2"/>
<keyword evidence="1" id="KW-0732">Signal</keyword>
<organism evidence="2 3">
    <name type="scientific">Roseateles saccharophilus</name>
    <name type="common">Pseudomonas saccharophila</name>
    <dbReference type="NCBI Taxonomy" id="304"/>
    <lineage>
        <taxon>Bacteria</taxon>
        <taxon>Pseudomonadati</taxon>
        <taxon>Pseudomonadota</taxon>
        <taxon>Betaproteobacteria</taxon>
        <taxon>Burkholderiales</taxon>
        <taxon>Sphaerotilaceae</taxon>
        <taxon>Roseateles</taxon>
    </lineage>
</organism>